<dbReference type="InterPro" id="IPR008000">
    <property type="entry name" value="Rham/fucose_mutarotase"/>
</dbReference>
<accession>A0ABU9T6D2</accession>
<evidence type="ECO:0000313" key="2">
    <source>
        <dbReference type="Proteomes" id="UP001477870"/>
    </source>
</evidence>
<proteinExistence type="predicted"/>
<organism evidence="1 2">
    <name type="scientific">Ahrensia kielensis</name>
    <dbReference type="NCBI Taxonomy" id="76980"/>
    <lineage>
        <taxon>Bacteria</taxon>
        <taxon>Pseudomonadati</taxon>
        <taxon>Pseudomonadota</taxon>
        <taxon>Alphaproteobacteria</taxon>
        <taxon>Hyphomicrobiales</taxon>
        <taxon>Ahrensiaceae</taxon>
        <taxon>Ahrensia</taxon>
    </lineage>
</organism>
<dbReference type="SUPFAM" id="SSF54909">
    <property type="entry name" value="Dimeric alpha+beta barrel"/>
    <property type="match status" value="1"/>
</dbReference>
<dbReference type="RefSeq" id="WP_342848130.1">
    <property type="nucleotide sequence ID" value="NZ_JBBMQO010000004.1"/>
</dbReference>
<protein>
    <submittedName>
        <fullName evidence="1">L-rhamnose mutarotase</fullName>
    </submittedName>
</protein>
<dbReference type="Proteomes" id="UP001477870">
    <property type="component" value="Unassembled WGS sequence"/>
</dbReference>
<dbReference type="Gene3D" id="3.30.70.100">
    <property type="match status" value="1"/>
</dbReference>
<reference evidence="1 2" key="1">
    <citation type="submission" date="2024-03" db="EMBL/GenBank/DDBJ databases">
        <title>Community enrichment and isolation of bacterial strains for fucoidan degradation.</title>
        <authorList>
            <person name="Sichert A."/>
        </authorList>
    </citation>
    <scope>NUCLEOTIDE SEQUENCE [LARGE SCALE GENOMIC DNA]</scope>
    <source>
        <strain evidence="1 2">AS62</strain>
    </source>
</reference>
<keyword evidence="2" id="KW-1185">Reference proteome</keyword>
<comment type="caution">
    <text evidence="1">The sequence shown here is derived from an EMBL/GenBank/DDBJ whole genome shotgun (WGS) entry which is preliminary data.</text>
</comment>
<dbReference type="PANTHER" id="PTHR34389:SF2">
    <property type="entry name" value="L-RHAMNOSE MUTAROTASE"/>
    <property type="match status" value="1"/>
</dbReference>
<evidence type="ECO:0000313" key="1">
    <source>
        <dbReference type="EMBL" id="MEM5501672.1"/>
    </source>
</evidence>
<name>A0ABU9T6D2_9HYPH</name>
<gene>
    <name evidence="1" type="ORF">WNY59_08730</name>
</gene>
<dbReference type="EMBL" id="JBBMQO010000004">
    <property type="protein sequence ID" value="MEM5501672.1"/>
    <property type="molecule type" value="Genomic_DNA"/>
</dbReference>
<dbReference type="PANTHER" id="PTHR34389">
    <property type="entry name" value="L-RHAMNOSE MUTAROTASE"/>
    <property type="match status" value="1"/>
</dbReference>
<dbReference type="InterPro" id="IPR011008">
    <property type="entry name" value="Dimeric_a/b-barrel"/>
</dbReference>
<sequence length="124" mass="14643">MTSKDVDTPKKKKPKIQRMGMVIGLKPQYLEMYKWLHADVWPAVLQRLRDSNITNYSIYLKQPENLMFAYWEYTGKNFEADNAAIANDPVTQEWWALCGPMQQPLETRAEGEWWASMEEVFHLD</sequence>
<dbReference type="Pfam" id="PF05336">
    <property type="entry name" value="rhaM"/>
    <property type="match status" value="1"/>
</dbReference>